<reference evidence="1" key="2">
    <citation type="journal article" date="2022" name="Microb. Genom.">
        <title>A chromosome-scale genome assembly of the tomato pathogen Cladosporium fulvum reveals a compartmentalized genome architecture and the presence of a dispensable chromosome.</title>
        <authorList>
            <person name="Zaccaron A.Z."/>
            <person name="Chen L.H."/>
            <person name="Samaras A."/>
            <person name="Stergiopoulos I."/>
        </authorList>
    </citation>
    <scope>NUCLEOTIDE SEQUENCE</scope>
    <source>
        <strain evidence="1">Race5_Kim</strain>
    </source>
</reference>
<dbReference type="EMBL" id="CP090169">
    <property type="protein sequence ID" value="UJO20102.1"/>
    <property type="molecule type" value="Genomic_DNA"/>
</dbReference>
<evidence type="ECO:0000313" key="1">
    <source>
        <dbReference type="EMBL" id="UJO20102.1"/>
    </source>
</evidence>
<dbReference type="OrthoDB" id="3945550at2759"/>
<dbReference type="GeneID" id="71990201"/>
<dbReference type="KEGG" id="ffu:CLAFUR5_10323"/>
<accession>A0A9Q8PCW3</accession>
<proteinExistence type="predicted"/>
<name>A0A9Q8PCW3_PASFU</name>
<evidence type="ECO:0000313" key="2">
    <source>
        <dbReference type="Proteomes" id="UP000756132"/>
    </source>
</evidence>
<dbReference type="InterPro" id="IPR032675">
    <property type="entry name" value="LRR_dom_sf"/>
</dbReference>
<protein>
    <submittedName>
        <fullName evidence="1">Uncharacterized protein</fullName>
    </submittedName>
</protein>
<sequence>MDARWQHTNLDALRTLKLKDNVDAGTLEWTAKHANFPSLSALEIRAGSGGNRSDTATLLQSLPSLNELAFTGDVCESTLSAIVSHHGHFLRRLPVPRSASTIESLQILRKACPLLEHLGVRILRTQGDKHEAGLYTCLGSFTKVRSLCLDLDCSITVHNENTLDDLSWSGITQDPTYKELCTRRVLVNCAIDAALVTAIFRRIAAAKPKSSTRLQSIEFNVVGVGTICFSDAQVSAGELDSRYSGFDTTRLYPLYQHFERQWKCALSPRDDEPDGIITEELKGSQARRMRYEDILGGRPPEMGDAEPEFCALWPREPSQDWRDVWSSLPLAEA</sequence>
<dbReference type="AlphaFoldDB" id="A0A9Q8PCW3"/>
<gene>
    <name evidence="1" type="ORF">CLAFUR5_10323</name>
</gene>
<dbReference type="RefSeq" id="XP_047764468.1">
    <property type="nucleotide sequence ID" value="XM_047909471.1"/>
</dbReference>
<keyword evidence="2" id="KW-1185">Reference proteome</keyword>
<organism evidence="1 2">
    <name type="scientific">Passalora fulva</name>
    <name type="common">Tomato leaf mold</name>
    <name type="synonym">Cladosporium fulvum</name>
    <dbReference type="NCBI Taxonomy" id="5499"/>
    <lineage>
        <taxon>Eukaryota</taxon>
        <taxon>Fungi</taxon>
        <taxon>Dikarya</taxon>
        <taxon>Ascomycota</taxon>
        <taxon>Pezizomycotina</taxon>
        <taxon>Dothideomycetes</taxon>
        <taxon>Dothideomycetidae</taxon>
        <taxon>Mycosphaerellales</taxon>
        <taxon>Mycosphaerellaceae</taxon>
        <taxon>Fulvia</taxon>
    </lineage>
</organism>
<dbReference type="Proteomes" id="UP000756132">
    <property type="component" value="Chromosome 7"/>
</dbReference>
<reference evidence="1" key="1">
    <citation type="submission" date="2021-12" db="EMBL/GenBank/DDBJ databases">
        <authorList>
            <person name="Zaccaron A."/>
            <person name="Stergiopoulos I."/>
        </authorList>
    </citation>
    <scope>NUCLEOTIDE SEQUENCE</scope>
    <source>
        <strain evidence="1">Race5_Kim</strain>
    </source>
</reference>
<dbReference type="Gene3D" id="3.80.10.10">
    <property type="entry name" value="Ribonuclease Inhibitor"/>
    <property type="match status" value="1"/>
</dbReference>